<dbReference type="RefSeq" id="WP_060671801.1">
    <property type="nucleotide sequence ID" value="NZ_LIXZ01000004.1"/>
</dbReference>
<accession>A0A0P6W618</accession>
<dbReference type="Pfam" id="PF13426">
    <property type="entry name" value="PAS_9"/>
    <property type="match status" value="1"/>
</dbReference>
<keyword evidence="3" id="KW-0175">Coiled coil</keyword>
<evidence type="ECO:0000259" key="4">
    <source>
        <dbReference type="PROSITE" id="PS50111"/>
    </source>
</evidence>
<dbReference type="PANTHER" id="PTHR32089:SF112">
    <property type="entry name" value="LYSOZYME-LIKE PROTEIN-RELATED"/>
    <property type="match status" value="1"/>
</dbReference>
<dbReference type="GO" id="GO:0007165">
    <property type="term" value="P:signal transduction"/>
    <property type="evidence" value="ECO:0007669"/>
    <property type="project" value="UniProtKB-KW"/>
</dbReference>
<evidence type="ECO:0000256" key="2">
    <source>
        <dbReference type="PROSITE-ProRule" id="PRU00284"/>
    </source>
</evidence>
<dbReference type="InterPro" id="IPR000700">
    <property type="entry name" value="PAS-assoc_C"/>
</dbReference>
<evidence type="ECO:0000256" key="3">
    <source>
        <dbReference type="SAM" id="Coils"/>
    </source>
</evidence>
<dbReference type="InterPro" id="IPR004089">
    <property type="entry name" value="MCPsignal_dom"/>
</dbReference>
<dbReference type="PROSITE" id="PS50111">
    <property type="entry name" value="CHEMOTAXIS_TRANSDUC_2"/>
    <property type="match status" value="1"/>
</dbReference>
<dbReference type="Pfam" id="PF00015">
    <property type="entry name" value="MCPsignal"/>
    <property type="match status" value="1"/>
</dbReference>
<protein>
    <submittedName>
        <fullName evidence="6">Chemotaxis protein</fullName>
    </submittedName>
</protein>
<dbReference type="CDD" id="cd00130">
    <property type="entry name" value="PAS"/>
    <property type="match status" value="1"/>
</dbReference>
<evidence type="ECO:0000313" key="6">
    <source>
        <dbReference type="EMBL" id="KPL60377.1"/>
    </source>
</evidence>
<dbReference type="AlphaFoldDB" id="A0A0P6W618"/>
<gene>
    <name evidence="6" type="ORF">AM506_07165</name>
</gene>
<dbReference type="PROSITE" id="PS50113">
    <property type="entry name" value="PAC"/>
    <property type="match status" value="1"/>
</dbReference>
<dbReference type="eggNOG" id="COG0840">
    <property type="taxonomic scope" value="Bacteria"/>
</dbReference>
<sequence>MLKTRSRNSTQVFGESALLAAIEESLAMIEFDVNGNVLWVNGNFASTMEYDAEEMIGLHHQAFCTTEFAGSLDYKKLWRDLRSGKSFQEKIQRVTKTGKLLWLEATYTPVYNEEGKLEGVVKIATDITERETTIEKVASELQKMSEELSEKAEQGMTRSEEAAMATGKLVHDSNENMETLKSLTLQANSIGNIVKTIRDIATQTNLLALNAAIEAARAGEHGRGFNVVAGEVRKLATRVQDSIQEVNSHVEGITGEIKKINEGTVRSQSGISNNQDRNQQAVLAFKEIGSTARRLDLQARDFKDLL</sequence>
<organism evidence="6 7">
    <name type="scientific">Rossellomorea vietnamensis</name>
    <dbReference type="NCBI Taxonomy" id="218284"/>
    <lineage>
        <taxon>Bacteria</taxon>
        <taxon>Bacillati</taxon>
        <taxon>Bacillota</taxon>
        <taxon>Bacilli</taxon>
        <taxon>Bacillales</taxon>
        <taxon>Bacillaceae</taxon>
        <taxon>Rossellomorea</taxon>
    </lineage>
</organism>
<dbReference type="GO" id="GO:0016020">
    <property type="term" value="C:membrane"/>
    <property type="evidence" value="ECO:0007669"/>
    <property type="project" value="InterPro"/>
</dbReference>
<reference evidence="6 7" key="1">
    <citation type="submission" date="2015-08" db="EMBL/GenBank/DDBJ databases">
        <title>Draft Genome Sequence of Bacillus vietnamensis UCD-SED5.</title>
        <authorList>
            <person name="Lee R.D."/>
            <person name="Jospin G."/>
            <person name="Lang J.M."/>
            <person name="Coil D.A."/>
            <person name="Eisen J.A."/>
        </authorList>
    </citation>
    <scope>NUCLEOTIDE SEQUENCE [LARGE SCALE GENOMIC DNA]</scope>
    <source>
        <strain evidence="6 7">UCD-SED5</strain>
    </source>
</reference>
<dbReference type="InterPro" id="IPR035965">
    <property type="entry name" value="PAS-like_dom_sf"/>
</dbReference>
<keyword evidence="1 2" id="KW-0807">Transducer</keyword>
<dbReference type="EMBL" id="LIXZ01000004">
    <property type="protein sequence ID" value="KPL60377.1"/>
    <property type="molecule type" value="Genomic_DNA"/>
</dbReference>
<comment type="caution">
    <text evidence="6">The sequence shown here is derived from an EMBL/GenBank/DDBJ whole genome shotgun (WGS) entry which is preliminary data.</text>
</comment>
<feature type="coiled-coil region" evidence="3">
    <location>
        <begin position="127"/>
        <end position="154"/>
    </location>
</feature>
<feature type="domain" description="PAC" evidence="5">
    <location>
        <begin position="85"/>
        <end position="139"/>
    </location>
</feature>
<dbReference type="Gene3D" id="1.10.287.950">
    <property type="entry name" value="Methyl-accepting chemotaxis protein"/>
    <property type="match status" value="1"/>
</dbReference>
<dbReference type="PATRIC" id="fig|218284.4.peg.2935"/>
<dbReference type="SUPFAM" id="SSF55785">
    <property type="entry name" value="PYP-like sensor domain (PAS domain)"/>
    <property type="match status" value="1"/>
</dbReference>
<dbReference type="SUPFAM" id="SSF58104">
    <property type="entry name" value="Methyl-accepting chemotaxis protein (MCP) signaling domain"/>
    <property type="match status" value="1"/>
</dbReference>
<feature type="domain" description="Methyl-accepting transducer" evidence="4">
    <location>
        <begin position="112"/>
        <end position="306"/>
    </location>
</feature>
<evidence type="ECO:0000313" key="7">
    <source>
        <dbReference type="Proteomes" id="UP000050398"/>
    </source>
</evidence>
<evidence type="ECO:0000259" key="5">
    <source>
        <dbReference type="PROSITE" id="PS50113"/>
    </source>
</evidence>
<dbReference type="SMART" id="SM00086">
    <property type="entry name" value="PAC"/>
    <property type="match status" value="1"/>
</dbReference>
<dbReference type="InterPro" id="IPR001610">
    <property type="entry name" value="PAC"/>
</dbReference>
<dbReference type="InterPro" id="IPR000014">
    <property type="entry name" value="PAS"/>
</dbReference>
<evidence type="ECO:0000256" key="1">
    <source>
        <dbReference type="ARBA" id="ARBA00023224"/>
    </source>
</evidence>
<proteinExistence type="predicted"/>
<dbReference type="NCBIfam" id="TIGR00229">
    <property type="entry name" value="sensory_box"/>
    <property type="match status" value="1"/>
</dbReference>
<dbReference type="OrthoDB" id="9765776at2"/>
<dbReference type="Gene3D" id="3.30.450.20">
    <property type="entry name" value="PAS domain"/>
    <property type="match status" value="1"/>
</dbReference>
<dbReference type="Proteomes" id="UP000050398">
    <property type="component" value="Unassembled WGS sequence"/>
</dbReference>
<name>A0A0P6W618_9BACI</name>
<dbReference type="PANTHER" id="PTHR32089">
    <property type="entry name" value="METHYL-ACCEPTING CHEMOTAXIS PROTEIN MCPB"/>
    <property type="match status" value="1"/>
</dbReference>
<dbReference type="SMART" id="SM00283">
    <property type="entry name" value="MA"/>
    <property type="match status" value="1"/>
</dbReference>